<organism evidence="1 2">
    <name type="scientific">Glomus cerebriforme</name>
    <dbReference type="NCBI Taxonomy" id="658196"/>
    <lineage>
        <taxon>Eukaryota</taxon>
        <taxon>Fungi</taxon>
        <taxon>Fungi incertae sedis</taxon>
        <taxon>Mucoromycota</taxon>
        <taxon>Glomeromycotina</taxon>
        <taxon>Glomeromycetes</taxon>
        <taxon>Glomerales</taxon>
        <taxon>Glomeraceae</taxon>
        <taxon>Glomus</taxon>
    </lineage>
</organism>
<gene>
    <name evidence="1" type="ORF">C1645_818115</name>
</gene>
<name>A0A397THP4_9GLOM</name>
<sequence>MYASSSRQICSRTGCNKSVYIEASGFAHPYCGKTCAFYIIKNLPSISRCQNPTCSRQKFVDSRGIQYNYCGKSCARQHSNPKALFCSRPNCNKRVYTDPNDKNKFYSYCTSTCYWLECSTLTYTKLSLLIKEDLDYIQAYKRFISMLPNAKIKGIIRLQMPKKLVEAHQMHKKQMANQSGLSLNVITHNMYHGTKSLCDPLQYIQTLSPRCSNSCGLCGIVSSGNDTAYSRNSGQMWFANSPSISFGYCGNYSGNSSTKVIFMVDVLSKNANSILIVSKNSATLPRFLIIFQ</sequence>
<comment type="caution">
    <text evidence="1">The sequence shown here is derived from an EMBL/GenBank/DDBJ whole genome shotgun (WGS) entry which is preliminary data.</text>
</comment>
<dbReference type="SUPFAM" id="SSF56399">
    <property type="entry name" value="ADP-ribosylation"/>
    <property type="match status" value="1"/>
</dbReference>
<dbReference type="EMBL" id="QKYT01000082">
    <property type="protein sequence ID" value="RIA94394.1"/>
    <property type="molecule type" value="Genomic_DNA"/>
</dbReference>
<evidence type="ECO:0008006" key="3">
    <source>
        <dbReference type="Google" id="ProtNLM"/>
    </source>
</evidence>
<dbReference type="Gene3D" id="3.90.228.10">
    <property type="match status" value="1"/>
</dbReference>
<dbReference type="Proteomes" id="UP000265703">
    <property type="component" value="Unassembled WGS sequence"/>
</dbReference>
<dbReference type="OrthoDB" id="2419903at2759"/>
<keyword evidence="2" id="KW-1185">Reference proteome</keyword>
<accession>A0A397THP4</accession>
<protein>
    <recommendedName>
        <fullName evidence="3">PARP catalytic domain-containing protein</fullName>
    </recommendedName>
</protein>
<evidence type="ECO:0000313" key="1">
    <source>
        <dbReference type="EMBL" id="RIA94394.1"/>
    </source>
</evidence>
<proteinExistence type="predicted"/>
<evidence type="ECO:0000313" key="2">
    <source>
        <dbReference type="Proteomes" id="UP000265703"/>
    </source>
</evidence>
<reference evidence="1 2" key="1">
    <citation type="submission" date="2018-06" db="EMBL/GenBank/DDBJ databases">
        <title>Comparative genomics reveals the genomic features of Rhizophagus irregularis, R. cerebriforme, R. diaphanum and Gigaspora rosea, and their symbiotic lifestyle signature.</title>
        <authorList>
            <person name="Morin E."/>
            <person name="San Clemente H."/>
            <person name="Chen E.C.H."/>
            <person name="De La Providencia I."/>
            <person name="Hainaut M."/>
            <person name="Kuo A."/>
            <person name="Kohler A."/>
            <person name="Murat C."/>
            <person name="Tang N."/>
            <person name="Roy S."/>
            <person name="Loubradou J."/>
            <person name="Henrissat B."/>
            <person name="Grigoriev I.V."/>
            <person name="Corradi N."/>
            <person name="Roux C."/>
            <person name="Martin F.M."/>
        </authorList>
    </citation>
    <scope>NUCLEOTIDE SEQUENCE [LARGE SCALE GENOMIC DNA]</scope>
    <source>
        <strain evidence="1 2">DAOM 227022</strain>
    </source>
</reference>
<dbReference type="AlphaFoldDB" id="A0A397THP4"/>